<comment type="caution">
    <text evidence="1">The sequence shown here is derived from an EMBL/GenBank/DDBJ whole genome shotgun (WGS) entry which is preliminary data.</text>
</comment>
<organism evidence="1 2">
    <name type="scientific">Coprobacillus cateniformis</name>
    <dbReference type="NCBI Taxonomy" id="100884"/>
    <lineage>
        <taxon>Bacteria</taxon>
        <taxon>Bacillati</taxon>
        <taxon>Bacillota</taxon>
        <taxon>Erysipelotrichia</taxon>
        <taxon>Erysipelotrichales</taxon>
        <taxon>Coprobacillaceae</taxon>
        <taxon>Coprobacillus</taxon>
    </lineage>
</organism>
<dbReference type="Proteomes" id="UP000003157">
    <property type="component" value="Unassembled WGS sequence"/>
</dbReference>
<protein>
    <submittedName>
        <fullName evidence="1">Uncharacterized protein</fullName>
    </submittedName>
</protein>
<dbReference type="eggNOG" id="ENOG5033NEW">
    <property type="taxonomic scope" value="Bacteria"/>
</dbReference>
<evidence type="ECO:0000313" key="2">
    <source>
        <dbReference type="Proteomes" id="UP000003157"/>
    </source>
</evidence>
<accession>E7G8G2</accession>
<dbReference type="AlphaFoldDB" id="E7G8G2"/>
<dbReference type="OrthoDB" id="1645433at2"/>
<proteinExistence type="predicted"/>
<dbReference type="GeneID" id="78230698"/>
<evidence type="ECO:0000313" key="1">
    <source>
        <dbReference type="EMBL" id="EFW05674.1"/>
    </source>
</evidence>
<dbReference type="STRING" id="100884.GCA_000269565_02896"/>
<dbReference type="EMBL" id="ADKX01000017">
    <property type="protein sequence ID" value="EFW05674.1"/>
    <property type="molecule type" value="Genomic_DNA"/>
</dbReference>
<gene>
    <name evidence="1" type="ORF">HMPREF9488_01050</name>
</gene>
<reference evidence="1 2" key="1">
    <citation type="submission" date="2010-12" db="EMBL/GenBank/DDBJ databases">
        <title>The Genome Sequence of Coprobacillus sp. strain 29_1.</title>
        <authorList>
            <consortium name="The Broad Institute Genome Sequencing Platform"/>
            <person name="Earl A."/>
            <person name="Ward D."/>
            <person name="Feldgarden M."/>
            <person name="Gevers D."/>
            <person name="Daigneault M."/>
            <person name="Sibley C.D."/>
            <person name="White A."/>
            <person name="Strauss J."/>
            <person name="Allen-Vercoe E."/>
            <person name="Young S.K."/>
            <person name="Zeng Q."/>
            <person name="Gargeya S."/>
            <person name="Fitzgerald M."/>
            <person name="Haas B."/>
            <person name="Abouelleil A."/>
            <person name="Alvarado L."/>
            <person name="Arachchi H.M."/>
            <person name="Berlin A."/>
            <person name="Brown A."/>
            <person name="Chapman S.B."/>
            <person name="Chen Z."/>
            <person name="Dunbar C."/>
            <person name="Freedman E."/>
            <person name="Gearin G."/>
            <person name="Gellesch M."/>
            <person name="Goldberg J."/>
            <person name="Griggs A."/>
            <person name="Gujja S."/>
            <person name="Heilman E."/>
            <person name="Heiman D."/>
            <person name="Howarth C."/>
            <person name="Larson L."/>
            <person name="Lui A."/>
            <person name="MacDonald P.J.P."/>
            <person name="Mehta T."/>
            <person name="Montmayeur A."/>
            <person name="Murphy C."/>
            <person name="Neiman D."/>
            <person name="Pearson M."/>
            <person name="Priest M."/>
            <person name="Roberts A."/>
            <person name="Saif S."/>
            <person name="Shea T."/>
            <person name="Shenoy N."/>
            <person name="Sisk P."/>
            <person name="Stolte C."/>
            <person name="Sykes S."/>
            <person name="White J."/>
            <person name="Yandava C."/>
            <person name="Nusbaum C."/>
            <person name="Birren B."/>
        </authorList>
    </citation>
    <scope>NUCLEOTIDE SEQUENCE [LARGE SCALE GENOMIC DNA]</scope>
    <source>
        <strain evidence="1 2">29_1</strain>
    </source>
</reference>
<dbReference type="HOGENOM" id="CLU_2914619_0_0_9"/>
<dbReference type="RefSeq" id="WP_008788166.1">
    <property type="nucleotide sequence ID" value="NZ_AKCB01000002.1"/>
</dbReference>
<sequence length="61" mass="7458">MSIPADIQSSLYYYDLTLVQRENNLYCLIDLKTGEWYEKMTIYYIQRLLDVWNTKRKNICI</sequence>
<name>E7G8G2_9FIRM</name>
<keyword evidence="2" id="KW-1185">Reference proteome</keyword>